<dbReference type="Proteomes" id="UP001501758">
    <property type="component" value="Unassembled WGS sequence"/>
</dbReference>
<evidence type="ECO:0000256" key="1">
    <source>
        <dbReference type="SAM" id="Phobius"/>
    </source>
</evidence>
<evidence type="ECO:0000313" key="2">
    <source>
        <dbReference type="EMBL" id="GAA0716450.1"/>
    </source>
</evidence>
<dbReference type="SUPFAM" id="SSF48452">
    <property type="entry name" value="TPR-like"/>
    <property type="match status" value="1"/>
</dbReference>
<evidence type="ECO:0008006" key="4">
    <source>
        <dbReference type="Google" id="ProtNLM"/>
    </source>
</evidence>
<proteinExistence type="predicted"/>
<reference evidence="3" key="1">
    <citation type="journal article" date="2019" name="Int. J. Syst. Evol. Microbiol.">
        <title>The Global Catalogue of Microorganisms (GCM) 10K type strain sequencing project: providing services to taxonomists for standard genome sequencing and annotation.</title>
        <authorList>
            <consortium name="The Broad Institute Genomics Platform"/>
            <consortium name="The Broad Institute Genome Sequencing Center for Infectious Disease"/>
            <person name="Wu L."/>
            <person name="Ma J."/>
        </authorList>
    </citation>
    <scope>NUCLEOTIDE SEQUENCE [LARGE SCALE GENOMIC DNA]</scope>
    <source>
        <strain evidence="3">JCM 15974</strain>
    </source>
</reference>
<keyword evidence="1" id="KW-0472">Membrane</keyword>
<dbReference type="EMBL" id="BAAAGE010000001">
    <property type="protein sequence ID" value="GAA0716450.1"/>
    <property type="molecule type" value="Genomic_DNA"/>
</dbReference>
<comment type="caution">
    <text evidence="2">The sequence shown here is derived from an EMBL/GenBank/DDBJ whole genome shotgun (WGS) entry which is preliminary data.</text>
</comment>
<organism evidence="2 3">
    <name type="scientific">Aquimarina litoralis</name>
    <dbReference type="NCBI Taxonomy" id="584605"/>
    <lineage>
        <taxon>Bacteria</taxon>
        <taxon>Pseudomonadati</taxon>
        <taxon>Bacteroidota</taxon>
        <taxon>Flavobacteriia</taxon>
        <taxon>Flavobacteriales</taxon>
        <taxon>Flavobacteriaceae</taxon>
        <taxon>Aquimarina</taxon>
    </lineage>
</organism>
<protein>
    <recommendedName>
        <fullName evidence="4">Tetratricopeptide repeat protein</fullName>
    </recommendedName>
</protein>
<gene>
    <name evidence="2" type="ORF">GCM10009430_12180</name>
</gene>
<accession>A0ABP3TVN9</accession>
<dbReference type="RefSeq" id="WP_343911474.1">
    <property type="nucleotide sequence ID" value="NZ_BAAAGE010000001.1"/>
</dbReference>
<evidence type="ECO:0000313" key="3">
    <source>
        <dbReference type="Proteomes" id="UP001501758"/>
    </source>
</evidence>
<keyword evidence="1" id="KW-1133">Transmembrane helix</keyword>
<sequence>MEREELIDKFLHSELTPAEKEQFDDLLTNDISFKEDLDLLSNLKSVAGAEDRDDLRKQMANFEAKIAANDTKVVPLFNYKKLLVAASILLIISLGVISLLDPFGVSTNDLYASNFEPYKNVVTPIVRGIADDNEEIAAFSSYENKEYAVSAEQFGKLYETTQKPYFLLYQANALLAIDQTSEAIPLLEQHIALKDELIERGKWYLSLAYLKENQKEKAIQLLEDLSANGTFKKGDVQKLLDQLK</sequence>
<keyword evidence="3" id="KW-1185">Reference proteome</keyword>
<name>A0ABP3TVN9_9FLAO</name>
<dbReference type="Gene3D" id="1.25.40.10">
    <property type="entry name" value="Tetratricopeptide repeat domain"/>
    <property type="match status" value="1"/>
</dbReference>
<dbReference type="InterPro" id="IPR011990">
    <property type="entry name" value="TPR-like_helical_dom_sf"/>
</dbReference>
<feature type="transmembrane region" description="Helical" evidence="1">
    <location>
        <begin position="82"/>
        <end position="100"/>
    </location>
</feature>
<keyword evidence="1" id="KW-0812">Transmembrane</keyword>